<accession>A0A1R2B7X5</accession>
<proteinExistence type="predicted"/>
<name>A0A1R2B7X5_9CILI</name>
<dbReference type="Proteomes" id="UP000187209">
    <property type="component" value="Unassembled WGS sequence"/>
</dbReference>
<keyword evidence="3" id="KW-1185">Reference proteome</keyword>
<evidence type="ECO:0000313" key="2">
    <source>
        <dbReference type="EMBL" id="OMJ72878.1"/>
    </source>
</evidence>
<dbReference type="AlphaFoldDB" id="A0A1R2B7X5"/>
<reference evidence="2 3" key="1">
    <citation type="submission" date="2016-11" db="EMBL/GenBank/DDBJ databases">
        <title>The macronuclear genome of Stentor coeruleus: a giant cell with tiny introns.</title>
        <authorList>
            <person name="Slabodnick M."/>
            <person name="Ruby J.G."/>
            <person name="Reiff S.B."/>
            <person name="Swart E.C."/>
            <person name="Gosai S."/>
            <person name="Prabakaran S."/>
            <person name="Witkowska E."/>
            <person name="Larue G.E."/>
            <person name="Fisher S."/>
            <person name="Freeman R.M."/>
            <person name="Gunawardena J."/>
            <person name="Chu W."/>
            <person name="Stover N.A."/>
            <person name="Gregory B.D."/>
            <person name="Nowacki M."/>
            <person name="Derisi J."/>
            <person name="Roy S.W."/>
            <person name="Marshall W.F."/>
            <person name="Sood P."/>
        </authorList>
    </citation>
    <scope>NUCLEOTIDE SEQUENCE [LARGE SCALE GENOMIC DNA]</scope>
    <source>
        <strain evidence="2">WM001</strain>
    </source>
</reference>
<gene>
    <name evidence="2" type="ORF">SteCoe_28570</name>
</gene>
<evidence type="ECO:0000256" key="1">
    <source>
        <dbReference type="SAM" id="MobiDB-lite"/>
    </source>
</evidence>
<protein>
    <submittedName>
        <fullName evidence="2">Uncharacterized protein</fullName>
    </submittedName>
</protein>
<sequence>MAKLENALLQAEYKYGKDILTLEGALIRARKMGILHLVGLHLRMVFVTEFSKVIPLERAIYKWKSLCVTNNAARNNKFKMILKSLYKTTITRAFYILKERRFRRSMSEKPVEGPVYAHGAMSPLSSEDDDLEI</sequence>
<dbReference type="EMBL" id="MPUH01000866">
    <property type="protein sequence ID" value="OMJ72878.1"/>
    <property type="molecule type" value="Genomic_DNA"/>
</dbReference>
<organism evidence="2 3">
    <name type="scientific">Stentor coeruleus</name>
    <dbReference type="NCBI Taxonomy" id="5963"/>
    <lineage>
        <taxon>Eukaryota</taxon>
        <taxon>Sar</taxon>
        <taxon>Alveolata</taxon>
        <taxon>Ciliophora</taxon>
        <taxon>Postciliodesmatophora</taxon>
        <taxon>Heterotrichea</taxon>
        <taxon>Heterotrichida</taxon>
        <taxon>Stentoridae</taxon>
        <taxon>Stentor</taxon>
    </lineage>
</organism>
<feature type="region of interest" description="Disordered" evidence="1">
    <location>
        <begin position="113"/>
        <end position="133"/>
    </location>
</feature>
<comment type="caution">
    <text evidence="2">The sequence shown here is derived from an EMBL/GenBank/DDBJ whole genome shotgun (WGS) entry which is preliminary data.</text>
</comment>
<evidence type="ECO:0000313" key="3">
    <source>
        <dbReference type="Proteomes" id="UP000187209"/>
    </source>
</evidence>